<name>A0A914AY77_PATMI</name>
<reference evidence="3" key="1">
    <citation type="submission" date="2022-11" db="UniProtKB">
        <authorList>
            <consortium name="EnsemblMetazoa"/>
        </authorList>
    </citation>
    <scope>IDENTIFICATION</scope>
</reference>
<dbReference type="PANTHER" id="PTHR10672">
    <property type="entry name" value="ADDUCIN"/>
    <property type="match status" value="1"/>
</dbReference>
<dbReference type="InterPro" id="IPR051017">
    <property type="entry name" value="Aldolase-II_Adducin_sf"/>
</dbReference>
<dbReference type="OMA" id="NPWGLWW"/>
<dbReference type="Gene3D" id="3.40.225.10">
    <property type="entry name" value="Class II aldolase/adducin N-terminal domain"/>
    <property type="match status" value="1"/>
</dbReference>
<organism evidence="3 4">
    <name type="scientific">Patiria miniata</name>
    <name type="common">Bat star</name>
    <name type="synonym">Asterina miniata</name>
    <dbReference type="NCBI Taxonomy" id="46514"/>
    <lineage>
        <taxon>Eukaryota</taxon>
        <taxon>Metazoa</taxon>
        <taxon>Echinodermata</taxon>
        <taxon>Eleutherozoa</taxon>
        <taxon>Asterozoa</taxon>
        <taxon>Asteroidea</taxon>
        <taxon>Valvatacea</taxon>
        <taxon>Valvatida</taxon>
        <taxon>Asterinidae</taxon>
        <taxon>Patiria</taxon>
    </lineage>
</organism>
<comment type="similarity">
    <text evidence="1">Belongs to the aldolase class II family. Adducin subfamily.</text>
</comment>
<dbReference type="AlphaFoldDB" id="A0A914AY77"/>
<dbReference type="PANTHER" id="PTHR10672:SF21">
    <property type="entry name" value="CLASS II ALDOLASE_ADDUCIN N-TERMINAL DOMAIN-CONTAINING PROTEIN"/>
    <property type="match status" value="1"/>
</dbReference>
<dbReference type="GO" id="GO:0005856">
    <property type="term" value="C:cytoskeleton"/>
    <property type="evidence" value="ECO:0007669"/>
    <property type="project" value="TreeGrafter"/>
</dbReference>
<dbReference type="SMART" id="SM01007">
    <property type="entry name" value="Aldolase_II"/>
    <property type="match status" value="1"/>
</dbReference>
<dbReference type="InterPro" id="IPR036409">
    <property type="entry name" value="Aldolase_II/adducin_N_sf"/>
</dbReference>
<dbReference type="GeneID" id="119737898"/>
<dbReference type="GO" id="GO:0005886">
    <property type="term" value="C:plasma membrane"/>
    <property type="evidence" value="ECO:0007669"/>
    <property type="project" value="UniProtKB-SubCell"/>
</dbReference>
<dbReference type="InterPro" id="IPR001303">
    <property type="entry name" value="Aldolase_II/adducin_N"/>
</dbReference>
<dbReference type="OrthoDB" id="3238794at2759"/>
<dbReference type="GO" id="GO:0051015">
    <property type="term" value="F:actin filament binding"/>
    <property type="evidence" value="ECO:0007669"/>
    <property type="project" value="TreeGrafter"/>
</dbReference>
<dbReference type="Proteomes" id="UP000887568">
    <property type="component" value="Unplaced"/>
</dbReference>
<dbReference type="Pfam" id="PF00596">
    <property type="entry name" value="Aldolase_II"/>
    <property type="match status" value="1"/>
</dbReference>
<evidence type="ECO:0000259" key="2">
    <source>
        <dbReference type="SMART" id="SM01007"/>
    </source>
</evidence>
<accession>A0A914AY77</accession>
<protein>
    <recommendedName>
        <fullName evidence="2">Class II aldolase/adducin N-terminal domain-containing protein</fullName>
    </recommendedName>
</protein>
<dbReference type="EnsemblMetazoa" id="XM_038212546.1">
    <property type="protein sequence ID" value="XP_038068474.1"/>
    <property type="gene ID" value="LOC119737898"/>
</dbReference>
<sequence>MATGLDSLQKTEAERANQRARENLAASYRGLEYYGLAEGICNHLSLRAPARNGKGDVMLLVPYGIHWSQMTASSLIGIDMQTEEVVEGEGIGEENAVSIHVPIHRAMKDINCVMHIHAPYATALCCLKEPRLKMIHQTCMRFYGKVAYDSEYGGAGCMGDESVRLASKMAGKQILVMGNHGIMGIGKSAAAVFDNLYYFERAAMTQMLADATGKELAEVSDEVAKGVAEYFDSCGDSFKIDHLEAIKKVLEKKEPDFRS</sequence>
<dbReference type="RefSeq" id="XP_038068474.1">
    <property type="nucleotide sequence ID" value="XM_038212546.1"/>
</dbReference>
<evidence type="ECO:0000313" key="3">
    <source>
        <dbReference type="EnsemblMetazoa" id="XP_038068474.1"/>
    </source>
</evidence>
<dbReference type="SUPFAM" id="SSF53639">
    <property type="entry name" value="AraD/HMP-PK domain-like"/>
    <property type="match status" value="1"/>
</dbReference>
<evidence type="ECO:0000313" key="4">
    <source>
        <dbReference type="Proteomes" id="UP000887568"/>
    </source>
</evidence>
<evidence type="ECO:0000256" key="1">
    <source>
        <dbReference type="ARBA" id="ARBA00006274"/>
    </source>
</evidence>
<feature type="domain" description="Class II aldolase/adducin N-terminal" evidence="2">
    <location>
        <begin position="22"/>
        <end position="207"/>
    </location>
</feature>
<proteinExistence type="inferred from homology"/>
<keyword evidence="4" id="KW-1185">Reference proteome</keyword>